<sequence>MNFDPSQLFDDSVTWLLQALKAGTGEGIKAAVARWFSRGDDDAEQTVLSRLDRTADVLGAAPEGPEGEGVLNSQHERWVGRFEDAYSDWDGDQQAAALEELRFLLEEHARAVGAQSGDGGVSVAGNMSIKAEGGSIAAAIINGGACIGSPS</sequence>
<evidence type="ECO:0000313" key="1">
    <source>
        <dbReference type="EMBL" id="NEC19109.1"/>
    </source>
</evidence>
<reference evidence="1 2" key="1">
    <citation type="submission" date="2020-01" db="EMBL/GenBank/DDBJ databases">
        <title>Insect and environment-associated Actinomycetes.</title>
        <authorList>
            <person name="Currrie C."/>
            <person name="Chevrette M."/>
            <person name="Carlson C."/>
            <person name="Stubbendieck R."/>
            <person name="Wendt-Pienkowski E."/>
        </authorList>
    </citation>
    <scope>NUCLEOTIDE SEQUENCE [LARGE SCALE GENOMIC DNA]</scope>
    <source>
        <strain evidence="1 2">SID7590</strain>
    </source>
</reference>
<dbReference type="RefSeq" id="WP_141693551.1">
    <property type="nucleotide sequence ID" value="NZ_JAAGMP010000596.1"/>
</dbReference>
<evidence type="ECO:0000313" key="2">
    <source>
        <dbReference type="Proteomes" id="UP000469670"/>
    </source>
</evidence>
<proteinExistence type="predicted"/>
<accession>A0A7K3RV66</accession>
<comment type="caution">
    <text evidence="1">The sequence shown here is derived from an EMBL/GenBank/DDBJ whole genome shotgun (WGS) entry which is preliminary data.</text>
</comment>
<gene>
    <name evidence="1" type="ORF">G3I50_12695</name>
</gene>
<name>A0A7K3RV66_9ACTN</name>
<protein>
    <submittedName>
        <fullName evidence="1">Uncharacterized protein</fullName>
    </submittedName>
</protein>
<dbReference type="Proteomes" id="UP000469670">
    <property type="component" value="Unassembled WGS sequence"/>
</dbReference>
<dbReference type="AlphaFoldDB" id="A0A7K3RV66"/>
<organism evidence="1 2">
    <name type="scientific">Streptomyces parvus</name>
    <dbReference type="NCBI Taxonomy" id="66428"/>
    <lineage>
        <taxon>Bacteria</taxon>
        <taxon>Bacillati</taxon>
        <taxon>Actinomycetota</taxon>
        <taxon>Actinomycetes</taxon>
        <taxon>Kitasatosporales</taxon>
        <taxon>Streptomycetaceae</taxon>
        <taxon>Streptomyces</taxon>
    </lineage>
</organism>
<dbReference type="EMBL" id="JAAGMP010000596">
    <property type="protein sequence ID" value="NEC19109.1"/>
    <property type="molecule type" value="Genomic_DNA"/>
</dbReference>